<protein>
    <submittedName>
        <fullName evidence="2">Uncharacterized protein</fullName>
    </submittedName>
</protein>
<feature type="region of interest" description="Disordered" evidence="1">
    <location>
        <begin position="1"/>
        <end position="21"/>
    </location>
</feature>
<name>A0A9P3GQA1_9APHY</name>
<proteinExistence type="predicted"/>
<dbReference type="Proteomes" id="UP000703269">
    <property type="component" value="Unassembled WGS sequence"/>
</dbReference>
<dbReference type="AlphaFoldDB" id="A0A9P3GQA1"/>
<reference evidence="2 3" key="1">
    <citation type="submission" date="2021-08" db="EMBL/GenBank/DDBJ databases">
        <title>Draft Genome Sequence of Phanerochaete sordida strain YK-624.</title>
        <authorList>
            <person name="Mori T."/>
            <person name="Dohra H."/>
            <person name="Suzuki T."/>
            <person name="Kawagishi H."/>
            <person name="Hirai H."/>
        </authorList>
    </citation>
    <scope>NUCLEOTIDE SEQUENCE [LARGE SCALE GENOMIC DNA]</scope>
    <source>
        <strain evidence="2 3">YK-624</strain>
    </source>
</reference>
<keyword evidence="3" id="KW-1185">Reference proteome</keyword>
<accession>A0A9P3GQA1</accession>
<evidence type="ECO:0000313" key="2">
    <source>
        <dbReference type="EMBL" id="GJE97575.1"/>
    </source>
</evidence>
<sequence>MHEGHQQPAMTTRPAPSRLPNYERACSTCGEQYRSGREGLAASLFRTVDGTVAAHLPSRRPCACASTFARMSGVSAWRADI</sequence>
<organism evidence="2 3">
    <name type="scientific">Phanerochaete sordida</name>
    <dbReference type="NCBI Taxonomy" id="48140"/>
    <lineage>
        <taxon>Eukaryota</taxon>
        <taxon>Fungi</taxon>
        <taxon>Dikarya</taxon>
        <taxon>Basidiomycota</taxon>
        <taxon>Agaricomycotina</taxon>
        <taxon>Agaricomycetes</taxon>
        <taxon>Polyporales</taxon>
        <taxon>Phanerochaetaceae</taxon>
        <taxon>Phanerochaete</taxon>
    </lineage>
</organism>
<evidence type="ECO:0000313" key="3">
    <source>
        <dbReference type="Proteomes" id="UP000703269"/>
    </source>
</evidence>
<comment type="caution">
    <text evidence="2">The sequence shown here is derived from an EMBL/GenBank/DDBJ whole genome shotgun (WGS) entry which is preliminary data.</text>
</comment>
<evidence type="ECO:0000256" key="1">
    <source>
        <dbReference type="SAM" id="MobiDB-lite"/>
    </source>
</evidence>
<gene>
    <name evidence="2" type="ORF">PsYK624_137960</name>
</gene>
<dbReference type="EMBL" id="BPQB01000073">
    <property type="protein sequence ID" value="GJE97575.1"/>
    <property type="molecule type" value="Genomic_DNA"/>
</dbReference>